<dbReference type="CDD" id="cd09279">
    <property type="entry name" value="RNase_HI_like"/>
    <property type="match status" value="1"/>
</dbReference>
<dbReference type="InterPro" id="IPR036397">
    <property type="entry name" value="RNaseH_sf"/>
</dbReference>
<feature type="domain" description="RNase H type-1" evidence="1">
    <location>
        <begin position="3"/>
        <end position="129"/>
    </location>
</feature>
<dbReference type="Pfam" id="PF00075">
    <property type="entry name" value="RNase_H"/>
    <property type="match status" value="1"/>
</dbReference>
<comment type="caution">
    <text evidence="2">The sequence shown here is derived from an EMBL/GenBank/DDBJ whole genome shotgun (WGS) entry which is preliminary data.</text>
</comment>
<dbReference type="GO" id="GO:0003676">
    <property type="term" value="F:nucleic acid binding"/>
    <property type="evidence" value="ECO:0007669"/>
    <property type="project" value="InterPro"/>
</dbReference>
<dbReference type="InterPro" id="IPR012337">
    <property type="entry name" value="RNaseH-like_sf"/>
</dbReference>
<gene>
    <name evidence="2" type="ORF">A2209_00860</name>
</gene>
<dbReference type="Proteomes" id="UP000178450">
    <property type="component" value="Unassembled WGS sequence"/>
</dbReference>
<dbReference type="PANTHER" id="PTHR46387:SF2">
    <property type="entry name" value="RIBONUCLEASE HI"/>
    <property type="match status" value="1"/>
</dbReference>
<evidence type="ECO:0000313" key="3">
    <source>
        <dbReference type="Proteomes" id="UP000178450"/>
    </source>
</evidence>
<dbReference type="InterPro" id="IPR002156">
    <property type="entry name" value="RNaseH_domain"/>
</dbReference>
<dbReference type="PANTHER" id="PTHR46387">
    <property type="entry name" value="POLYNUCLEOTIDYL TRANSFERASE, RIBONUCLEASE H-LIKE SUPERFAMILY PROTEIN"/>
    <property type="match status" value="1"/>
</dbReference>
<dbReference type="EMBL" id="MGBG01000006">
    <property type="protein sequence ID" value="OGK66534.1"/>
    <property type="molecule type" value="Genomic_DNA"/>
</dbReference>
<evidence type="ECO:0000313" key="2">
    <source>
        <dbReference type="EMBL" id="OGK66534.1"/>
    </source>
</evidence>
<accession>A0A1F7KF99</accession>
<name>A0A1F7KF99_9BACT</name>
<dbReference type="Gene3D" id="3.30.420.10">
    <property type="entry name" value="Ribonuclease H-like superfamily/Ribonuclease H"/>
    <property type="match status" value="1"/>
</dbReference>
<proteinExistence type="predicted"/>
<dbReference type="SUPFAM" id="SSF53098">
    <property type="entry name" value="Ribonuclease H-like"/>
    <property type="match status" value="1"/>
</dbReference>
<organism evidence="2 3">
    <name type="scientific">Candidatus Roizmanbacteria bacterium RIFOXYA1_FULL_41_12</name>
    <dbReference type="NCBI Taxonomy" id="1802082"/>
    <lineage>
        <taxon>Bacteria</taxon>
        <taxon>Candidatus Roizmaniibacteriota</taxon>
    </lineage>
</organism>
<dbReference type="AlphaFoldDB" id="A0A1F7KF99"/>
<sequence length="129" mass="14737">MQVKSALTVFTDGASSGNPGPGWAMYVIGKLSKRVRMPHCTNNEAEYQAVVSALEELIASPELWQAYEQIRFKIDSNLVVQQLNGFFKVKNQRMREYVAKINLLTGVIKIPVIFQYIPREENRADKLKY</sequence>
<dbReference type="PROSITE" id="PS50879">
    <property type="entry name" value="RNASE_H_1"/>
    <property type="match status" value="1"/>
</dbReference>
<protein>
    <recommendedName>
        <fullName evidence="1">RNase H type-1 domain-containing protein</fullName>
    </recommendedName>
</protein>
<evidence type="ECO:0000259" key="1">
    <source>
        <dbReference type="PROSITE" id="PS50879"/>
    </source>
</evidence>
<dbReference type="GO" id="GO:0004523">
    <property type="term" value="F:RNA-DNA hybrid ribonuclease activity"/>
    <property type="evidence" value="ECO:0007669"/>
    <property type="project" value="InterPro"/>
</dbReference>
<reference evidence="2 3" key="1">
    <citation type="journal article" date="2016" name="Nat. Commun.">
        <title>Thousands of microbial genomes shed light on interconnected biogeochemical processes in an aquifer system.</title>
        <authorList>
            <person name="Anantharaman K."/>
            <person name="Brown C.T."/>
            <person name="Hug L.A."/>
            <person name="Sharon I."/>
            <person name="Castelle C.J."/>
            <person name="Probst A.J."/>
            <person name="Thomas B.C."/>
            <person name="Singh A."/>
            <person name="Wilkins M.J."/>
            <person name="Karaoz U."/>
            <person name="Brodie E.L."/>
            <person name="Williams K.H."/>
            <person name="Hubbard S.S."/>
            <person name="Banfield J.F."/>
        </authorList>
    </citation>
    <scope>NUCLEOTIDE SEQUENCE [LARGE SCALE GENOMIC DNA]</scope>
</reference>